<dbReference type="PROSITE" id="PS50110">
    <property type="entry name" value="RESPONSE_REGULATORY"/>
    <property type="match status" value="1"/>
</dbReference>
<protein>
    <recommendedName>
        <fullName evidence="2">diguanylate cyclase</fullName>
        <ecNumber evidence="2">2.7.7.65</ecNumber>
    </recommendedName>
</protein>
<evidence type="ECO:0000313" key="8">
    <source>
        <dbReference type="EMBL" id="BBB28501.1"/>
    </source>
</evidence>
<reference evidence="8 9" key="1">
    <citation type="journal article" date="2008" name="Int. J. Syst. Evol. Microbiol.">
        <title>Neptunomonas japonica sp. nov., an Osedax japonicus symbiont-like bacterium isolated from sediment adjacent to sperm whale carcasses off Kagoshima, Japan.</title>
        <authorList>
            <person name="Miyazaki M."/>
            <person name="Nogi Y."/>
            <person name="Fujiwara Y."/>
            <person name="Kawato M."/>
            <person name="Kubokawa K."/>
            <person name="Horikoshi K."/>
        </authorList>
    </citation>
    <scope>NUCLEOTIDE SEQUENCE [LARGE SCALE GENOMIC DNA]</scope>
    <source>
        <strain evidence="8 9">JAMM 1380</strain>
    </source>
</reference>
<evidence type="ECO:0000256" key="4">
    <source>
        <dbReference type="PROSITE-ProRule" id="PRU00169"/>
    </source>
</evidence>
<proteinExistence type="predicted"/>
<dbReference type="SUPFAM" id="SSF52172">
    <property type="entry name" value="CheY-like"/>
    <property type="match status" value="1"/>
</dbReference>
<feature type="coiled-coil region" evidence="5">
    <location>
        <begin position="113"/>
        <end position="140"/>
    </location>
</feature>
<dbReference type="EMBL" id="AP014546">
    <property type="protein sequence ID" value="BBB28501.1"/>
    <property type="molecule type" value="Genomic_DNA"/>
</dbReference>
<dbReference type="GO" id="GO:0000160">
    <property type="term" value="P:phosphorelay signal transduction system"/>
    <property type="evidence" value="ECO:0007669"/>
    <property type="project" value="InterPro"/>
</dbReference>
<dbReference type="AlphaFoldDB" id="A0A7R6SUM3"/>
<dbReference type="Pfam" id="PF00990">
    <property type="entry name" value="GGDEF"/>
    <property type="match status" value="1"/>
</dbReference>
<dbReference type="SMART" id="SM00267">
    <property type="entry name" value="GGDEF"/>
    <property type="match status" value="1"/>
</dbReference>
<dbReference type="InterPro" id="IPR029787">
    <property type="entry name" value="Nucleotide_cyclase"/>
</dbReference>
<dbReference type="InterPro" id="IPR050469">
    <property type="entry name" value="Diguanylate_Cyclase"/>
</dbReference>
<dbReference type="RefSeq" id="WP_201349194.1">
    <property type="nucleotide sequence ID" value="NZ_AP014546.1"/>
</dbReference>
<evidence type="ECO:0000259" key="7">
    <source>
        <dbReference type="PROSITE" id="PS50887"/>
    </source>
</evidence>
<dbReference type="Pfam" id="PF00072">
    <property type="entry name" value="Response_reg"/>
    <property type="match status" value="1"/>
</dbReference>
<dbReference type="EC" id="2.7.7.65" evidence="2"/>
<dbReference type="InterPro" id="IPR000160">
    <property type="entry name" value="GGDEF_dom"/>
</dbReference>
<dbReference type="InterPro" id="IPR043128">
    <property type="entry name" value="Rev_trsase/Diguanyl_cyclase"/>
</dbReference>
<dbReference type="GO" id="GO:0052621">
    <property type="term" value="F:diguanylate cyclase activity"/>
    <property type="evidence" value="ECO:0007669"/>
    <property type="project" value="UniProtKB-EC"/>
</dbReference>
<dbReference type="PROSITE" id="PS50887">
    <property type="entry name" value="GGDEF"/>
    <property type="match status" value="1"/>
</dbReference>
<dbReference type="GO" id="GO:1902201">
    <property type="term" value="P:negative regulation of bacterial-type flagellum-dependent cell motility"/>
    <property type="evidence" value="ECO:0007669"/>
    <property type="project" value="TreeGrafter"/>
</dbReference>
<dbReference type="GO" id="GO:0005886">
    <property type="term" value="C:plasma membrane"/>
    <property type="evidence" value="ECO:0007669"/>
    <property type="project" value="TreeGrafter"/>
</dbReference>
<dbReference type="PANTHER" id="PTHR45138">
    <property type="entry name" value="REGULATORY COMPONENTS OF SENSORY TRANSDUCTION SYSTEM"/>
    <property type="match status" value="1"/>
</dbReference>
<gene>
    <name evidence="8" type="primary">pleD</name>
    <name evidence="8" type="ORF">NEJAP_0544</name>
</gene>
<comment type="catalytic activity">
    <reaction evidence="3">
        <text>2 GTP = 3',3'-c-di-GMP + 2 diphosphate</text>
        <dbReference type="Rhea" id="RHEA:24898"/>
        <dbReference type="ChEBI" id="CHEBI:33019"/>
        <dbReference type="ChEBI" id="CHEBI:37565"/>
        <dbReference type="ChEBI" id="CHEBI:58805"/>
        <dbReference type="EC" id="2.7.7.65"/>
    </reaction>
</comment>
<dbReference type="CDD" id="cd17574">
    <property type="entry name" value="REC_OmpR"/>
    <property type="match status" value="1"/>
</dbReference>
<feature type="domain" description="GGDEF" evidence="7">
    <location>
        <begin position="168"/>
        <end position="304"/>
    </location>
</feature>
<feature type="domain" description="Response regulatory" evidence="6">
    <location>
        <begin position="2"/>
        <end position="118"/>
    </location>
</feature>
<keyword evidence="4" id="KW-0597">Phosphoprotein</keyword>
<comment type="cofactor">
    <cofactor evidence="1">
        <name>Mg(2+)</name>
        <dbReference type="ChEBI" id="CHEBI:18420"/>
    </cofactor>
</comment>
<dbReference type="Gene3D" id="3.40.50.2300">
    <property type="match status" value="1"/>
</dbReference>
<organism evidence="8 9">
    <name type="scientific">Neptunomonas japonica JAMM 1380</name>
    <dbReference type="NCBI Taxonomy" id="1441457"/>
    <lineage>
        <taxon>Bacteria</taxon>
        <taxon>Pseudomonadati</taxon>
        <taxon>Pseudomonadota</taxon>
        <taxon>Gammaproteobacteria</taxon>
        <taxon>Oceanospirillales</taxon>
        <taxon>Oceanospirillaceae</taxon>
        <taxon>Neptunomonas</taxon>
    </lineage>
</organism>
<keyword evidence="9" id="KW-1185">Reference proteome</keyword>
<dbReference type="CDD" id="cd01949">
    <property type="entry name" value="GGDEF"/>
    <property type="match status" value="1"/>
</dbReference>
<evidence type="ECO:0000256" key="3">
    <source>
        <dbReference type="ARBA" id="ARBA00034247"/>
    </source>
</evidence>
<dbReference type="InterPro" id="IPR001789">
    <property type="entry name" value="Sig_transdc_resp-reg_receiver"/>
</dbReference>
<dbReference type="GO" id="GO:0043709">
    <property type="term" value="P:cell adhesion involved in single-species biofilm formation"/>
    <property type="evidence" value="ECO:0007669"/>
    <property type="project" value="TreeGrafter"/>
</dbReference>
<dbReference type="NCBIfam" id="TIGR00254">
    <property type="entry name" value="GGDEF"/>
    <property type="match status" value="1"/>
</dbReference>
<accession>A0A7R6SUM3</accession>
<dbReference type="FunFam" id="3.30.70.270:FF:000001">
    <property type="entry name" value="Diguanylate cyclase domain protein"/>
    <property type="match status" value="1"/>
</dbReference>
<keyword evidence="5" id="KW-0175">Coiled coil</keyword>
<evidence type="ECO:0000313" key="9">
    <source>
        <dbReference type="Proteomes" id="UP000595332"/>
    </source>
</evidence>
<dbReference type="KEGG" id="njp:NEJAP_0544"/>
<evidence type="ECO:0000259" key="6">
    <source>
        <dbReference type="PROSITE" id="PS50110"/>
    </source>
</evidence>
<name>A0A7R6SUM3_9GAMM</name>
<evidence type="ECO:0000256" key="1">
    <source>
        <dbReference type="ARBA" id="ARBA00001946"/>
    </source>
</evidence>
<evidence type="ECO:0000256" key="5">
    <source>
        <dbReference type="SAM" id="Coils"/>
    </source>
</evidence>
<sequence>MQILVVDDNRLIREMVSAIITHEGYTPFSASGAEEAHKVLDKTDIDLILMDVEMPDINGFELTRQIRERLKEQWLPIIFLSGQTNDQHLAEGIDAGGDDYLTKPVNSVVLSAKIRAMSRIAQMKAALDEANQQLLKLTHVDPLTEAINRRGMDEALDRAWRVAQREKTELSIVLLDIDHFKSYNDNYGHPQGDECLKTFSKLLQAQLFRPADLLARYGGEEFMIILPNTPVEGAKMLADRIIIDLAKNKILHDFSPTCDHITASLGITSTRFGAKNVASLIEQTDKALYVAKESGRNQHICFADMLTGSTTHLIDTKASIK</sequence>
<dbReference type="PANTHER" id="PTHR45138:SF9">
    <property type="entry name" value="DIGUANYLATE CYCLASE DGCM-RELATED"/>
    <property type="match status" value="1"/>
</dbReference>
<dbReference type="SMART" id="SM00448">
    <property type="entry name" value="REC"/>
    <property type="match status" value="1"/>
</dbReference>
<evidence type="ECO:0000256" key="2">
    <source>
        <dbReference type="ARBA" id="ARBA00012528"/>
    </source>
</evidence>
<dbReference type="SUPFAM" id="SSF55073">
    <property type="entry name" value="Nucleotide cyclase"/>
    <property type="match status" value="1"/>
</dbReference>
<dbReference type="InterPro" id="IPR011006">
    <property type="entry name" value="CheY-like_superfamily"/>
</dbReference>
<feature type="modified residue" description="4-aspartylphosphate" evidence="4">
    <location>
        <position position="51"/>
    </location>
</feature>
<dbReference type="Proteomes" id="UP000595332">
    <property type="component" value="Chromosome"/>
</dbReference>
<dbReference type="Gene3D" id="3.30.70.270">
    <property type="match status" value="1"/>
</dbReference>